<dbReference type="InParanoid" id="A0CUJ0"/>
<accession>A0CUJ0</accession>
<dbReference type="KEGG" id="ptm:GSPATT00010657001"/>
<evidence type="ECO:0000313" key="1">
    <source>
        <dbReference type="EMBL" id="CAK74457.1"/>
    </source>
</evidence>
<dbReference type="GeneID" id="5027639"/>
<reference evidence="1 2" key="1">
    <citation type="journal article" date="2006" name="Nature">
        <title>Global trends of whole-genome duplications revealed by the ciliate Paramecium tetraurelia.</title>
        <authorList>
            <consortium name="Genoscope"/>
            <person name="Aury J.-M."/>
            <person name="Jaillon O."/>
            <person name="Duret L."/>
            <person name="Noel B."/>
            <person name="Jubin C."/>
            <person name="Porcel B.M."/>
            <person name="Segurens B."/>
            <person name="Daubin V."/>
            <person name="Anthouard V."/>
            <person name="Aiach N."/>
            <person name="Arnaiz O."/>
            <person name="Billaut A."/>
            <person name="Beisson J."/>
            <person name="Blanc I."/>
            <person name="Bouhouche K."/>
            <person name="Camara F."/>
            <person name="Duharcourt S."/>
            <person name="Guigo R."/>
            <person name="Gogendeau D."/>
            <person name="Katinka M."/>
            <person name="Keller A.-M."/>
            <person name="Kissmehl R."/>
            <person name="Klotz C."/>
            <person name="Koll F."/>
            <person name="Le Moue A."/>
            <person name="Lepere C."/>
            <person name="Malinsky S."/>
            <person name="Nowacki M."/>
            <person name="Nowak J.K."/>
            <person name="Plattner H."/>
            <person name="Poulain J."/>
            <person name="Ruiz F."/>
            <person name="Serrano V."/>
            <person name="Zagulski M."/>
            <person name="Dessen P."/>
            <person name="Betermier M."/>
            <person name="Weissenbach J."/>
            <person name="Scarpelli C."/>
            <person name="Schachter V."/>
            <person name="Sperling L."/>
            <person name="Meyer E."/>
            <person name="Cohen J."/>
            <person name="Wincker P."/>
        </authorList>
    </citation>
    <scope>NUCLEOTIDE SEQUENCE [LARGE SCALE GENOMIC DNA]</scope>
    <source>
        <strain evidence="1 2">Stock d4-2</strain>
    </source>
</reference>
<dbReference type="AlphaFoldDB" id="A0CUJ0"/>
<keyword evidence="2" id="KW-1185">Reference proteome</keyword>
<name>A0CUJ0_PARTE</name>
<sequence>MFQLASNTDEAKKLLLLLSGLKVQIVDAKSIDEDLEKGAALNWQQFSIDLIKEQNDLSDQRQNLEQSVLNYLSIIEESKEKLNYHQVE</sequence>
<proteinExistence type="predicted"/>
<protein>
    <submittedName>
        <fullName evidence="1">Uncharacterized protein</fullName>
    </submittedName>
</protein>
<evidence type="ECO:0000313" key="2">
    <source>
        <dbReference type="Proteomes" id="UP000000600"/>
    </source>
</evidence>
<dbReference type="Proteomes" id="UP000000600">
    <property type="component" value="Unassembled WGS sequence"/>
</dbReference>
<dbReference type="HOGENOM" id="CLU_2473789_0_0_1"/>
<dbReference type="EMBL" id="CT868185">
    <property type="protein sequence ID" value="CAK74457.1"/>
    <property type="molecule type" value="Genomic_DNA"/>
</dbReference>
<dbReference type="RefSeq" id="XP_001441854.1">
    <property type="nucleotide sequence ID" value="XM_001441817.1"/>
</dbReference>
<organism evidence="1 2">
    <name type="scientific">Paramecium tetraurelia</name>
    <dbReference type="NCBI Taxonomy" id="5888"/>
    <lineage>
        <taxon>Eukaryota</taxon>
        <taxon>Sar</taxon>
        <taxon>Alveolata</taxon>
        <taxon>Ciliophora</taxon>
        <taxon>Intramacronucleata</taxon>
        <taxon>Oligohymenophorea</taxon>
        <taxon>Peniculida</taxon>
        <taxon>Parameciidae</taxon>
        <taxon>Paramecium</taxon>
    </lineage>
</organism>
<gene>
    <name evidence="1" type="ORF">GSPATT00010657001</name>
</gene>